<keyword evidence="7" id="KW-1185">Reference proteome</keyword>
<dbReference type="GO" id="GO:0005829">
    <property type="term" value="C:cytosol"/>
    <property type="evidence" value="ECO:0007669"/>
    <property type="project" value="TreeGrafter"/>
</dbReference>
<dbReference type="EMBL" id="AP014879">
    <property type="protein sequence ID" value="BAV33339.1"/>
    <property type="molecule type" value="Genomic_DNA"/>
</dbReference>
<evidence type="ECO:0000256" key="1">
    <source>
        <dbReference type="ARBA" id="ARBA00009156"/>
    </source>
</evidence>
<dbReference type="GO" id="GO:0019150">
    <property type="term" value="F:D-ribulokinase activity"/>
    <property type="evidence" value="ECO:0007669"/>
    <property type="project" value="TreeGrafter"/>
</dbReference>
<organism evidence="6 7">
    <name type="scientific">Sulfuricaulis limicola</name>
    <dbReference type="NCBI Taxonomy" id="1620215"/>
    <lineage>
        <taxon>Bacteria</taxon>
        <taxon>Pseudomonadati</taxon>
        <taxon>Pseudomonadota</taxon>
        <taxon>Gammaproteobacteria</taxon>
        <taxon>Acidiferrobacterales</taxon>
        <taxon>Acidiferrobacteraceae</taxon>
        <taxon>Sulfuricaulis</taxon>
    </lineage>
</organism>
<comment type="similarity">
    <text evidence="1">Belongs to the FGGY kinase family.</text>
</comment>
<dbReference type="InterPro" id="IPR000577">
    <property type="entry name" value="Carb_kinase_FGGY"/>
</dbReference>
<dbReference type="AlphaFoldDB" id="A0A1B4XEW6"/>
<keyword evidence="2" id="KW-0808">Transferase</keyword>
<feature type="domain" description="Carbohydrate kinase FGGY C-terminal" evidence="5">
    <location>
        <begin position="250"/>
        <end position="423"/>
    </location>
</feature>
<dbReference type="InterPro" id="IPR018484">
    <property type="entry name" value="FGGY_N"/>
</dbReference>
<accession>A0A1B4XEW6</accession>
<dbReference type="GO" id="GO:0004856">
    <property type="term" value="F:D-xylulokinase activity"/>
    <property type="evidence" value="ECO:0007669"/>
    <property type="project" value="TreeGrafter"/>
</dbReference>
<evidence type="ECO:0000256" key="2">
    <source>
        <dbReference type="ARBA" id="ARBA00022679"/>
    </source>
</evidence>
<dbReference type="PANTHER" id="PTHR10196">
    <property type="entry name" value="SUGAR KINASE"/>
    <property type="match status" value="1"/>
</dbReference>
<reference evidence="6 7" key="1">
    <citation type="submission" date="2015-05" db="EMBL/GenBank/DDBJ databases">
        <title>Complete genome sequence of a sulfur-oxidizing gammaproteobacterium strain HA5.</title>
        <authorList>
            <person name="Miura A."/>
            <person name="Kojima H."/>
            <person name="Fukui M."/>
        </authorList>
    </citation>
    <scope>NUCLEOTIDE SEQUENCE [LARGE SCALE GENOMIC DNA]</scope>
    <source>
        <strain evidence="6 7">HA5</strain>
    </source>
</reference>
<feature type="domain" description="Carbohydrate kinase FGGY N-terminal" evidence="4">
    <location>
        <begin position="6"/>
        <end position="238"/>
    </location>
</feature>
<dbReference type="Pfam" id="PF00370">
    <property type="entry name" value="FGGY_N"/>
    <property type="match status" value="1"/>
</dbReference>
<evidence type="ECO:0000259" key="4">
    <source>
        <dbReference type="Pfam" id="PF00370"/>
    </source>
</evidence>
<gene>
    <name evidence="6" type="ORF">SCL_1024</name>
</gene>
<protein>
    <submittedName>
        <fullName evidence="6">Carbohydrate kinase</fullName>
    </submittedName>
</protein>
<name>A0A1B4XEW6_9GAMM</name>
<dbReference type="Pfam" id="PF02782">
    <property type="entry name" value="FGGY_C"/>
    <property type="match status" value="1"/>
</dbReference>
<dbReference type="KEGG" id="slim:SCL_1024"/>
<dbReference type="InterPro" id="IPR043129">
    <property type="entry name" value="ATPase_NBD"/>
</dbReference>
<dbReference type="PIRSF" id="PIRSF000538">
    <property type="entry name" value="GlpK"/>
    <property type="match status" value="1"/>
</dbReference>
<keyword evidence="3 6" id="KW-0418">Kinase</keyword>
<dbReference type="Gene3D" id="3.30.420.40">
    <property type="match status" value="2"/>
</dbReference>
<dbReference type="GO" id="GO:0005997">
    <property type="term" value="P:xylulose metabolic process"/>
    <property type="evidence" value="ECO:0007669"/>
    <property type="project" value="TreeGrafter"/>
</dbReference>
<evidence type="ECO:0000313" key="6">
    <source>
        <dbReference type="EMBL" id="BAV33339.1"/>
    </source>
</evidence>
<dbReference type="PANTHER" id="PTHR10196:SF80">
    <property type="entry name" value="D-RIBULOSE KINASE"/>
    <property type="match status" value="1"/>
</dbReference>
<sequence>MRKDGLYIGIDLGTTGCRAIAVDATGKIHGEMSAPIPTPPRNGDEVTQDPTVWWKAVTGCLQNLLKQIDPQRVQAIAVDGTSGTLLLCDAKGSPVTPAIMYNDRRAVQQAKHIASLTSGVSGAQGAGSGLAKLMWMHDKKLDKRAQHALHQADWISGKLIGQYGHSDYNNCLKLGFDAEKMAWPKWLNKLGFDSALLPEVHVPGESLGTLSADIAKTFGLPSDVEVLAGTTDGVASFLAAGPTESGHGVTALGTTLVLKLLSDKPVFSLEHGVYSHRLGRYWLAGGASNSGGAVLLQYFKIEQMREMTPLLDPESVTGLDYYPLPDIGERFPINNPEMAPRLEPLPGNSITFFQGMLEGIARIEAEGYQLLGKLGAPALSKVFTTGGGSQNPAWTRIREKILRVKMEKPRSGHAAYGSALLAAGVVAKTFS</sequence>
<evidence type="ECO:0000313" key="7">
    <source>
        <dbReference type="Proteomes" id="UP000243180"/>
    </source>
</evidence>
<dbReference type="InterPro" id="IPR018485">
    <property type="entry name" value="FGGY_C"/>
</dbReference>
<dbReference type="InParanoid" id="A0A1B4XEW6"/>
<dbReference type="CDD" id="cd07783">
    <property type="entry name" value="ASKHA_NBD_FGGY_SePSK_AtXK1-like"/>
    <property type="match status" value="1"/>
</dbReference>
<dbReference type="FunCoup" id="A0A1B4XEW6">
    <property type="interactions" value="72"/>
</dbReference>
<evidence type="ECO:0000259" key="5">
    <source>
        <dbReference type="Pfam" id="PF02782"/>
    </source>
</evidence>
<evidence type="ECO:0000256" key="3">
    <source>
        <dbReference type="ARBA" id="ARBA00022777"/>
    </source>
</evidence>
<dbReference type="Proteomes" id="UP000243180">
    <property type="component" value="Chromosome"/>
</dbReference>
<dbReference type="SUPFAM" id="SSF53067">
    <property type="entry name" value="Actin-like ATPase domain"/>
    <property type="match status" value="2"/>
</dbReference>
<proteinExistence type="inferred from homology"/>